<feature type="domain" description="Rhodanese" evidence="2">
    <location>
        <begin position="260"/>
        <end position="345"/>
    </location>
</feature>
<dbReference type="Proteomes" id="UP000292385">
    <property type="component" value="Unassembled WGS sequence"/>
</dbReference>
<proteinExistence type="predicted"/>
<dbReference type="InterPro" id="IPR001763">
    <property type="entry name" value="Rhodanese-like_dom"/>
</dbReference>
<dbReference type="SMART" id="SM00450">
    <property type="entry name" value="RHOD"/>
    <property type="match status" value="2"/>
</dbReference>
<dbReference type="SMART" id="SM00849">
    <property type="entry name" value="Lactamase_B"/>
    <property type="match status" value="1"/>
</dbReference>
<gene>
    <name evidence="3" type="ORF">E0H58_14530</name>
</gene>
<dbReference type="InterPro" id="IPR051682">
    <property type="entry name" value="Mito_Persulfide_Diox"/>
</dbReference>
<dbReference type="InterPro" id="IPR036866">
    <property type="entry name" value="RibonucZ/Hydroxyglut_hydro"/>
</dbReference>
<reference evidence="3 4" key="1">
    <citation type="submission" date="2019-02" db="EMBL/GenBank/DDBJ databases">
        <title>Kribbella capetownensis sp. nov. and Kribbella speibonae sp. nov., isolated from soil.</title>
        <authorList>
            <person name="Curtis S.M."/>
            <person name="Norton I."/>
            <person name="Everest G.J."/>
            <person name="Meyers P.R."/>
        </authorList>
    </citation>
    <scope>NUCLEOTIDE SEQUENCE [LARGE SCALE GENOMIC DNA]</scope>
    <source>
        <strain evidence="3 4">SK5</strain>
    </source>
</reference>
<dbReference type="PANTHER" id="PTHR43084">
    <property type="entry name" value="PERSULFIDE DIOXYGENASE ETHE1"/>
    <property type="match status" value="1"/>
</dbReference>
<dbReference type="Gene3D" id="3.40.250.10">
    <property type="entry name" value="Rhodanese-like domain"/>
    <property type="match status" value="2"/>
</dbReference>
<sequence length="440" mass="46579">MTVVPLVDEGLGNSSYLVDLDDGRALVVDASLDLRAVGAAAERRKLTVAFAADTHLHADFLSGARQLAAMQDAEVLASEAGRRTFGHRGLRDGDEIDLGGLRLRALGTPGHTHEHLSFLLLDGERPLGVFTGGSLIVGAAARTDLVSPDRTESLARAQYASLQRLLELPDDVAVWPTHGAGSFCSAPPGTDRASTIGRERATNPLLQVDGEDEFVAALLGSLGSFPPYFLRLAELNRRGPLSDRAPALELLAVDEVRTMLGDGAELIDVRPTRDFASGHVPGALSIPFRAAFASWLGWLAPDDRPLIVVRGTDQDAGEIAWQAAKIGYRFAGEVAVGAWDGQLTRTRLVGADQVSGAVLDVRQDSEYDAGHVPGAQHIELGALPDRADEVRRAPTIVMCGHGERAMSAASVLERAGHRDLAVLTGGADDWAAATGQRLAT</sequence>
<keyword evidence="1" id="KW-0479">Metal-binding</keyword>
<dbReference type="RefSeq" id="WP_131461828.1">
    <property type="nucleotide sequence ID" value="NZ_SJJY01000002.1"/>
</dbReference>
<dbReference type="EMBL" id="SJJY01000002">
    <property type="protein sequence ID" value="TCC25368.1"/>
    <property type="molecule type" value="Genomic_DNA"/>
</dbReference>
<dbReference type="CDD" id="cd07724">
    <property type="entry name" value="POD-like_MBL-fold"/>
    <property type="match status" value="1"/>
</dbReference>
<dbReference type="Gene3D" id="3.60.15.10">
    <property type="entry name" value="Ribonuclease Z/Hydroxyacylglutathione hydrolase-like"/>
    <property type="match status" value="1"/>
</dbReference>
<organism evidence="3 4">
    <name type="scientific">Kribbella speibonae</name>
    <dbReference type="NCBI Taxonomy" id="1572660"/>
    <lineage>
        <taxon>Bacteria</taxon>
        <taxon>Bacillati</taxon>
        <taxon>Actinomycetota</taxon>
        <taxon>Actinomycetes</taxon>
        <taxon>Propionibacteriales</taxon>
        <taxon>Kribbellaceae</taxon>
        <taxon>Kribbella</taxon>
    </lineage>
</organism>
<comment type="caution">
    <text evidence="3">The sequence shown here is derived from an EMBL/GenBank/DDBJ whole genome shotgun (WGS) entry which is preliminary data.</text>
</comment>
<dbReference type="CDD" id="cd00158">
    <property type="entry name" value="RHOD"/>
    <property type="match status" value="2"/>
</dbReference>
<evidence type="ECO:0000256" key="1">
    <source>
        <dbReference type="ARBA" id="ARBA00022723"/>
    </source>
</evidence>
<dbReference type="PROSITE" id="PS00380">
    <property type="entry name" value="RHODANESE_1"/>
    <property type="match status" value="2"/>
</dbReference>
<feature type="domain" description="Rhodanese" evidence="2">
    <location>
        <begin position="358"/>
        <end position="439"/>
    </location>
</feature>
<evidence type="ECO:0000259" key="2">
    <source>
        <dbReference type="PROSITE" id="PS50206"/>
    </source>
</evidence>
<evidence type="ECO:0000313" key="4">
    <source>
        <dbReference type="Proteomes" id="UP000292385"/>
    </source>
</evidence>
<name>A0ABY2A8G6_9ACTN</name>
<dbReference type="PROSITE" id="PS50206">
    <property type="entry name" value="RHODANESE_3"/>
    <property type="match status" value="2"/>
</dbReference>
<dbReference type="InterPro" id="IPR044528">
    <property type="entry name" value="POD-like_MBL-fold"/>
</dbReference>
<dbReference type="Pfam" id="PF00753">
    <property type="entry name" value="Lactamase_B"/>
    <property type="match status" value="1"/>
</dbReference>
<dbReference type="SUPFAM" id="SSF56281">
    <property type="entry name" value="Metallo-hydrolase/oxidoreductase"/>
    <property type="match status" value="1"/>
</dbReference>
<dbReference type="InterPro" id="IPR001279">
    <property type="entry name" value="Metallo-B-lactamas"/>
</dbReference>
<dbReference type="Pfam" id="PF00581">
    <property type="entry name" value="Rhodanese"/>
    <property type="match status" value="2"/>
</dbReference>
<accession>A0ABY2A8G6</accession>
<dbReference type="InterPro" id="IPR036873">
    <property type="entry name" value="Rhodanese-like_dom_sf"/>
</dbReference>
<dbReference type="SUPFAM" id="SSF52821">
    <property type="entry name" value="Rhodanese/Cell cycle control phosphatase"/>
    <property type="match status" value="2"/>
</dbReference>
<evidence type="ECO:0000313" key="3">
    <source>
        <dbReference type="EMBL" id="TCC25368.1"/>
    </source>
</evidence>
<dbReference type="InterPro" id="IPR001307">
    <property type="entry name" value="Thiosulphate_STrfase_CS"/>
</dbReference>
<protein>
    <submittedName>
        <fullName evidence="3">MBL fold metallo-hydrolase</fullName>
    </submittedName>
</protein>
<dbReference type="PANTHER" id="PTHR43084:SF1">
    <property type="entry name" value="PERSULFIDE DIOXYGENASE ETHE1, MITOCHONDRIAL"/>
    <property type="match status" value="1"/>
</dbReference>
<keyword evidence="4" id="KW-1185">Reference proteome</keyword>